<evidence type="ECO:0000313" key="6">
    <source>
        <dbReference type="Proteomes" id="UP000077051"/>
    </source>
</evidence>
<comment type="function">
    <text evidence="4">Involved in 20S proteasome assembly.</text>
</comment>
<dbReference type="GO" id="GO:0005634">
    <property type="term" value="C:nucleus"/>
    <property type="evidence" value="ECO:0007669"/>
    <property type="project" value="TreeGrafter"/>
</dbReference>
<keyword evidence="6" id="KW-1185">Reference proteome</keyword>
<dbReference type="InterPro" id="IPR016562">
    <property type="entry name" value="Proteasome_assmbl_chp_2_euk"/>
</dbReference>
<proteinExistence type="inferred from homology"/>
<evidence type="ECO:0000256" key="1">
    <source>
        <dbReference type="ARBA" id="ARBA00019186"/>
    </source>
</evidence>
<dbReference type="Gene3D" id="3.40.50.10900">
    <property type="entry name" value="PAC-like subunit"/>
    <property type="match status" value="2"/>
</dbReference>
<sequence>MAFVPVKDFDSSSFKASTLILPTVSIGNVPQLASDLIIHTFKLERVGFLDDDSVMPVSGVREDTDAPGTTVPIEVYQSKDQRWTCIQQRSPTIKGKRQEYLDNMTRFAAQFQQVVLLTSMDASRRLDSQIQGEPFRVYGEHGLVIRAVTMGIPVLENFELETSQDSDNEHHVHLPGSGLAQHLYQQLDQKDVETTLLLMFALEGDNVQDGIEFARFINTLLKIQTTGLSQWSPPKSWKFLFGTPYNAELYQ</sequence>
<dbReference type="PIRSF" id="PIRSF010044">
    <property type="entry name" value="UCP010044"/>
    <property type="match status" value="1"/>
</dbReference>
<dbReference type="InterPro" id="IPR019151">
    <property type="entry name" value="Proteasome_assmbl_chaperone_2"/>
</dbReference>
<dbReference type="PANTHER" id="PTHR12970:SF1">
    <property type="entry name" value="PROTEASOME ASSEMBLY CHAPERONE 2"/>
    <property type="match status" value="1"/>
</dbReference>
<dbReference type="GO" id="GO:0043248">
    <property type="term" value="P:proteasome assembly"/>
    <property type="evidence" value="ECO:0007669"/>
    <property type="project" value="TreeGrafter"/>
</dbReference>
<evidence type="ECO:0000256" key="2">
    <source>
        <dbReference type="ARBA" id="ARBA00023186"/>
    </source>
</evidence>
<dbReference type="InterPro" id="IPR038389">
    <property type="entry name" value="PSMG2_sf"/>
</dbReference>
<organism evidence="5 6">
    <name type="scientific">Mucor lusitanicus CBS 277.49</name>
    <dbReference type="NCBI Taxonomy" id="747725"/>
    <lineage>
        <taxon>Eukaryota</taxon>
        <taxon>Fungi</taxon>
        <taxon>Fungi incertae sedis</taxon>
        <taxon>Mucoromycota</taxon>
        <taxon>Mucoromycotina</taxon>
        <taxon>Mucoromycetes</taxon>
        <taxon>Mucorales</taxon>
        <taxon>Mucorineae</taxon>
        <taxon>Mucoraceae</taxon>
        <taxon>Mucor</taxon>
    </lineage>
</organism>
<dbReference type="VEuPathDB" id="FungiDB:MUCCIDRAFT_190794"/>
<dbReference type="Proteomes" id="UP000077051">
    <property type="component" value="Unassembled WGS sequence"/>
</dbReference>
<reference evidence="5 6" key="1">
    <citation type="submission" date="2015-06" db="EMBL/GenBank/DDBJ databases">
        <title>Expansion of signal transduction pathways in fungi by whole-genome duplication.</title>
        <authorList>
            <consortium name="DOE Joint Genome Institute"/>
            <person name="Corrochano L.M."/>
            <person name="Kuo A."/>
            <person name="Marcet-Houben M."/>
            <person name="Polaino S."/>
            <person name="Salamov A."/>
            <person name="Villalobos J.M."/>
            <person name="Alvarez M.I."/>
            <person name="Avalos J."/>
            <person name="Benito E.P."/>
            <person name="Benoit I."/>
            <person name="Burger G."/>
            <person name="Camino L.P."/>
            <person name="Canovas D."/>
            <person name="Cerda-Olmedo E."/>
            <person name="Cheng J.-F."/>
            <person name="Dominguez A."/>
            <person name="Elias M."/>
            <person name="Eslava A.P."/>
            <person name="Glaser F."/>
            <person name="Grimwood J."/>
            <person name="Gutierrez G."/>
            <person name="Heitman J."/>
            <person name="Henrissat B."/>
            <person name="Iturriaga E.A."/>
            <person name="Lang B.F."/>
            <person name="Lavin J.L."/>
            <person name="Lee S."/>
            <person name="Li W."/>
            <person name="Lindquist E."/>
            <person name="Lopez-Garcia S."/>
            <person name="Luque E.M."/>
            <person name="Marcos A.T."/>
            <person name="Martin J."/>
            <person name="Mccluskey K."/>
            <person name="Medina H.R."/>
            <person name="Miralles-Duran A."/>
            <person name="Miyazaki A."/>
            <person name="Munoz-Torres E."/>
            <person name="Oguiza J.A."/>
            <person name="Ohm R."/>
            <person name="Olmedo M."/>
            <person name="Orejas M."/>
            <person name="Ortiz-Castellanos L."/>
            <person name="Pisabarro A.G."/>
            <person name="Rodriguez-Romero J."/>
            <person name="Ruiz-Herrera J."/>
            <person name="Ruiz-Vazquez R."/>
            <person name="Sanz C."/>
            <person name="Schackwitz W."/>
            <person name="Schmutz J."/>
            <person name="Shahriari M."/>
            <person name="Shelest E."/>
            <person name="Silva-Franco F."/>
            <person name="Soanes D."/>
            <person name="Syed K."/>
            <person name="Tagua V.G."/>
            <person name="Talbot N.J."/>
            <person name="Thon M."/>
            <person name="De Vries R.P."/>
            <person name="Wiebenga A."/>
            <person name="Yadav J.S."/>
            <person name="Braun E.L."/>
            <person name="Baker S."/>
            <person name="Garre V."/>
            <person name="Horwitz B."/>
            <person name="Torres-Martinez S."/>
            <person name="Idnurm A."/>
            <person name="Herrera-Estrella A."/>
            <person name="Gabaldon T."/>
            <person name="Grigoriev I.V."/>
        </authorList>
    </citation>
    <scope>NUCLEOTIDE SEQUENCE [LARGE SCALE GENOMIC DNA]</scope>
    <source>
        <strain evidence="5 6">CBS 277.49</strain>
    </source>
</reference>
<comment type="similarity">
    <text evidence="3 4">Belongs to the PSMG2 family.</text>
</comment>
<comment type="subunit">
    <text evidence="4">Component of the 20S proteasome chaperone.</text>
</comment>
<dbReference type="Pfam" id="PF09754">
    <property type="entry name" value="PAC2"/>
    <property type="match status" value="1"/>
</dbReference>
<evidence type="ECO:0000313" key="5">
    <source>
        <dbReference type="EMBL" id="OAD00534.1"/>
    </source>
</evidence>
<evidence type="ECO:0000256" key="3">
    <source>
        <dbReference type="ARBA" id="ARBA00025745"/>
    </source>
</evidence>
<dbReference type="GO" id="GO:0005829">
    <property type="term" value="C:cytosol"/>
    <property type="evidence" value="ECO:0007669"/>
    <property type="project" value="TreeGrafter"/>
</dbReference>
<gene>
    <name evidence="5" type="ORF">MUCCIDRAFT_190794</name>
</gene>
<comment type="caution">
    <text evidence="5">The sequence shown here is derived from an EMBL/GenBank/DDBJ whole genome shotgun (WGS) entry which is preliminary data.</text>
</comment>
<dbReference type="AlphaFoldDB" id="A0A168IYW0"/>
<dbReference type="EMBL" id="AMYB01000007">
    <property type="protein sequence ID" value="OAD00534.1"/>
    <property type="molecule type" value="Genomic_DNA"/>
</dbReference>
<keyword evidence="2 4" id="KW-0143">Chaperone</keyword>
<protein>
    <recommendedName>
        <fullName evidence="1 4">Proteasome assembly chaperone 2</fullName>
    </recommendedName>
</protein>
<dbReference type="OrthoDB" id="10260712at2759"/>
<evidence type="ECO:0000256" key="4">
    <source>
        <dbReference type="PIRNR" id="PIRNR010044"/>
    </source>
</evidence>
<accession>A0A168IYW0</accession>
<dbReference type="PANTHER" id="PTHR12970">
    <property type="entry name" value="PROTEASOME ASSEMBLY CHAPERONE 2"/>
    <property type="match status" value="1"/>
</dbReference>
<name>A0A168IYW0_MUCCL</name>
<dbReference type="STRING" id="747725.A0A168IYW0"/>